<sequence length="53" mass="5680">MQAIDLGANLEGNVKAVLFPAAAFAVFGQDGPNWEKSLQITAVFSIMKNRVCP</sequence>
<organism evidence="1 2">
    <name type="scientific">Flintibacter faecis</name>
    <dbReference type="NCBI Taxonomy" id="2763047"/>
    <lineage>
        <taxon>Bacteria</taxon>
        <taxon>Bacillati</taxon>
        <taxon>Bacillota</taxon>
        <taxon>Clostridia</taxon>
        <taxon>Eubacteriales</taxon>
        <taxon>Flintibacter</taxon>
    </lineage>
</organism>
<comment type="caution">
    <text evidence="1">The sequence shown here is derived from an EMBL/GenBank/DDBJ whole genome shotgun (WGS) entry which is preliminary data.</text>
</comment>
<protein>
    <submittedName>
        <fullName evidence="1">Uncharacterized protein</fullName>
    </submittedName>
</protein>
<gene>
    <name evidence="1" type="ORF">H8S55_07710</name>
</gene>
<keyword evidence="2" id="KW-1185">Reference proteome</keyword>
<name>A0A8J6J3S9_9FIRM</name>
<dbReference type="Proteomes" id="UP000602260">
    <property type="component" value="Unassembled WGS sequence"/>
</dbReference>
<dbReference type="EMBL" id="JACOPN010000004">
    <property type="protein sequence ID" value="MBC5717204.1"/>
    <property type="molecule type" value="Genomic_DNA"/>
</dbReference>
<dbReference type="AlphaFoldDB" id="A0A8J6J3S9"/>
<reference evidence="1" key="1">
    <citation type="submission" date="2020-08" db="EMBL/GenBank/DDBJ databases">
        <title>Genome public.</title>
        <authorList>
            <person name="Liu C."/>
            <person name="Sun Q."/>
        </authorList>
    </citation>
    <scope>NUCLEOTIDE SEQUENCE</scope>
    <source>
        <strain evidence="1">BX5</strain>
    </source>
</reference>
<proteinExistence type="predicted"/>
<evidence type="ECO:0000313" key="2">
    <source>
        <dbReference type="Proteomes" id="UP000602260"/>
    </source>
</evidence>
<dbReference type="RefSeq" id="WP_186878491.1">
    <property type="nucleotide sequence ID" value="NZ_JACOPN010000004.1"/>
</dbReference>
<evidence type="ECO:0000313" key="1">
    <source>
        <dbReference type="EMBL" id="MBC5717204.1"/>
    </source>
</evidence>
<accession>A0A8J6J3S9</accession>